<evidence type="ECO:0000256" key="1">
    <source>
        <dbReference type="ARBA" id="ARBA00023224"/>
    </source>
</evidence>
<dbReference type="SMART" id="SM01358">
    <property type="entry name" value="HBM"/>
    <property type="match status" value="1"/>
</dbReference>
<accession>A0A437PAU1</accession>
<dbReference type="InterPro" id="IPR032255">
    <property type="entry name" value="HBM"/>
</dbReference>
<feature type="domain" description="HAMP" evidence="6">
    <location>
        <begin position="316"/>
        <end position="369"/>
    </location>
</feature>
<dbReference type="RefSeq" id="WP_127728325.1">
    <property type="nucleotide sequence ID" value="NZ_SACP01000006.1"/>
</dbReference>
<keyword evidence="4" id="KW-0472">Membrane</keyword>
<keyword evidence="4" id="KW-1133">Transmembrane helix</keyword>
<dbReference type="SUPFAM" id="SSF58104">
    <property type="entry name" value="Methyl-accepting chemotaxis protein (MCP) signaling domain"/>
    <property type="match status" value="1"/>
</dbReference>
<keyword evidence="1 3" id="KW-0807">Transducer</keyword>
<evidence type="ECO:0000256" key="4">
    <source>
        <dbReference type="SAM" id="Phobius"/>
    </source>
</evidence>
<evidence type="ECO:0000259" key="6">
    <source>
        <dbReference type="PROSITE" id="PS50885"/>
    </source>
</evidence>
<dbReference type="PANTHER" id="PTHR32089">
    <property type="entry name" value="METHYL-ACCEPTING CHEMOTAXIS PROTEIN MCPB"/>
    <property type="match status" value="1"/>
</dbReference>
<dbReference type="Pfam" id="PF00015">
    <property type="entry name" value="MCPsignal"/>
    <property type="match status" value="1"/>
</dbReference>
<dbReference type="PROSITE" id="PS50885">
    <property type="entry name" value="HAMP"/>
    <property type="match status" value="1"/>
</dbReference>
<dbReference type="EMBL" id="SACP01000006">
    <property type="protein sequence ID" value="RVU19390.1"/>
    <property type="molecule type" value="Genomic_DNA"/>
</dbReference>
<dbReference type="OrthoDB" id="8332525at2"/>
<dbReference type="Proteomes" id="UP000286997">
    <property type="component" value="Unassembled WGS sequence"/>
</dbReference>
<proteinExistence type="inferred from homology"/>
<keyword evidence="4" id="KW-0812">Transmembrane</keyword>
<comment type="similarity">
    <text evidence="2">Belongs to the methyl-accepting chemotaxis (MCP) protein family.</text>
</comment>
<evidence type="ECO:0000259" key="5">
    <source>
        <dbReference type="PROSITE" id="PS50111"/>
    </source>
</evidence>
<dbReference type="SUPFAM" id="SSF158472">
    <property type="entry name" value="HAMP domain-like"/>
    <property type="match status" value="1"/>
</dbReference>
<dbReference type="GO" id="GO:0016020">
    <property type="term" value="C:membrane"/>
    <property type="evidence" value="ECO:0007669"/>
    <property type="project" value="InterPro"/>
</dbReference>
<gene>
    <name evidence="7" type="ORF">EOE48_08300</name>
</gene>
<name>A0A437PAU1_9HYPH</name>
<dbReference type="AlphaFoldDB" id="A0A437PAU1"/>
<dbReference type="InterPro" id="IPR004090">
    <property type="entry name" value="Chemotax_Me-accpt_rcpt"/>
</dbReference>
<feature type="domain" description="Methyl-accepting transducer" evidence="5">
    <location>
        <begin position="409"/>
        <end position="645"/>
    </location>
</feature>
<dbReference type="PRINTS" id="PR00260">
    <property type="entry name" value="CHEMTRNSDUCR"/>
</dbReference>
<feature type="transmembrane region" description="Helical" evidence="4">
    <location>
        <begin position="297"/>
        <end position="319"/>
    </location>
</feature>
<evidence type="ECO:0000313" key="7">
    <source>
        <dbReference type="EMBL" id="RVU19390.1"/>
    </source>
</evidence>
<protein>
    <submittedName>
        <fullName evidence="7">Methyl-accepting chemotaxis protein</fullName>
    </submittedName>
</protein>
<dbReference type="PROSITE" id="PS51257">
    <property type="entry name" value="PROKAR_LIPOPROTEIN"/>
    <property type="match status" value="1"/>
</dbReference>
<comment type="caution">
    <text evidence="7">The sequence shown here is derived from an EMBL/GenBank/DDBJ whole genome shotgun (WGS) entry which is preliminary data.</text>
</comment>
<dbReference type="Gene3D" id="1.10.287.950">
    <property type="entry name" value="Methyl-accepting chemotaxis protein"/>
    <property type="match status" value="1"/>
</dbReference>
<organism evidence="7 8">
    <name type="scientific">Methylobacterium oryzihabitans</name>
    <dbReference type="NCBI Taxonomy" id="2499852"/>
    <lineage>
        <taxon>Bacteria</taxon>
        <taxon>Pseudomonadati</taxon>
        <taxon>Pseudomonadota</taxon>
        <taxon>Alphaproteobacteria</taxon>
        <taxon>Hyphomicrobiales</taxon>
        <taxon>Methylobacteriaceae</taxon>
        <taxon>Methylobacterium</taxon>
    </lineage>
</organism>
<evidence type="ECO:0000313" key="8">
    <source>
        <dbReference type="Proteomes" id="UP000286997"/>
    </source>
</evidence>
<dbReference type="GO" id="GO:0004888">
    <property type="term" value="F:transmembrane signaling receptor activity"/>
    <property type="evidence" value="ECO:0007669"/>
    <property type="project" value="InterPro"/>
</dbReference>
<dbReference type="Gene3D" id="6.10.340.10">
    <property type="match status" value="1"/>
</dbReference>
<dbReference type="GO" id="GO:0007165">
    <property type="term" value="P:signal transduction"/>
    <property type="evidence" value="ECO:0007669"/>
    <property type="project" value="UniProtKB-KW"/>
</dbReference>
<evidence type="ECO:0000256" key="2">
    <source>
        <dbReference type="ARBA" id="ARBA00029447"/>
    </source>
</evidence>
<dbReference type="GO" id="GO:0006935">
    <property type="term" value="P:chemotaxis"/>
    <property type="evidence" value="ECO:0007669"/>
    <property type="project" value="InterPro"/>
</dbReference>
<sequence length="665" mass="68611">MKSGIRSRLYGGFAALVVLAGCMGGFSYRQLTILNETYRVQTQIEQASRELYTVNGLTDRFIAQSAEYRANLAPENAAGMKAALASIDDLAQGLAARALSDERRTLYVALRNQAAALAAEIPKLIALGDRIRENRAGVYTTGDEVTKASADLVAQLRAGGNAAEAAAAAEVERTVLLVRVVNWRFLATKDPKGRALSAANFANAEAALDKLKPFDLTPGQKAALTAVEGALQRLSLHFKAASAAIVESEEFNETVLKTGAQAIEANGQAVRAKLAATLQAVTAQSEATMATARTVQIGLLGLILAVGAALAVLIARSIIRPISGMTGAMTRLAAGETALTIPSRDAVDEMGRMAEAVEVFRRNAVARAELEAAQAAQAAARQERTERIERLVRDFQGAVTGSLEIVTSAATELDATARAMTDVAGTTNGQAAASSVAAEQASANVQTVAAAAEEMVSSLQEIERQVVHSREVASHASREADATNAAMAELGAAAGQIGAAVTTISAIASQTNLLALNATIEAARAGEAGRGFAVVAAEVKELASQTAKATDEIGGQIAAIQTATETATAAIRQIGGTIATMSEISSIIASTVVEQTAATTEISRNAGEAARGTREVSLNVARVQSSADETGGAASQVLAAAAELSTQSQRVKTEVDAFLGDIRAA</sequence>
<reference evidence="7 8" key="1">
    <citation type="submission" date="2019-01" db="EMBL/GenBank/DDBJ databases">
        <authorList>
            <person name="Chen W.-M."/>
        </authorList>
    </citation>
    <scope>NUCLEOTIDE SEQUENCE [LARGE SCALE GENOMIC DNA]</scope>
    <source>
        <strain evidence="7 8">TER-1</strain>
    </source>
</reference>
<evidence type="ECO:0000256" key="3">
    <source>
        <dbReference type="PROSITE-ProRule" id="PRU00284"/>
    </source>
</evidence>
<dbReference type="PROSITE" id="PS50111">
    <property type="entry name" value="CHEMOTAXIS_TRANSDUC_2"/>
    <property type="match status" value="1"/>
</dbReference>
<dbReference type="SMART" id="SM00304">
    <property type="entry name" value="HAMP"/>
    <property type="match status" value="1"/>
</dbReference>
<dbReference type="InterPro" id="IPR004089">
    <property type="entry name" value="MCPsignal_dom"/>
</dbReference>
<dbReference type="Pfam" id="PF00672">
    <property type="entry name" value="HAMP"/>
    <property type="match status" value="1"/>
</dbReference>
<dbReference type="SMART" id="SM00283">
    <property type="entry name" value="MA"/>
    <property type="match status" value="1"/>
</dbReference>
<dbReference type="PANTHER" id="PTHR32089:SF112">
    <property type="entry name" value="LYSOZYME-LIKE PROTEIN-RELATED"/>
    <property type="match status" value="1"/>
</dbReference>
<dbReference type="InterPro" id="IPR003660">
    <property type="entry name" value="HAMP_dom"/>
</dbReference>
<keyword evidence="8" id="KW-1185">Reference proteome</keyword>